<proteinExistence type="predicted"/>
<keyword evidence="2" id="KW-1185">Reference proteome</keyword>
<reference evidence="1 2" key="1">
    <citation type="submission" date="2019-08" db="EMBL/GenBank/DDBJ databases">
        <title>Parahaliea maris sp. nov., isolated from the surface seawater.</title>
        <authorList>
            <person name="Liu Y."/>
        </authorList>
    </citation>
    <scope>NUCLEOTIDE SEQUENCE [LARGE SCALE GENOMIC DNA]</scope>
    <source>
        <strain evidence="1 2">HSLHS9</strain>
    </source>
</reference>
<comment type="caution">
    <text evidence="1">The sequence shown here is derived from an EMBL/GenBank/DDBJ whole genome shotgun (WGS) entry which is preliminary data.</text>
</comment>
<name>A0A5C9A6R6_9GAMM</name>
<dbReference type="AlphaFoldDB" id="A0A5C9A6R6"/>
<dbReference type="Proteomes" id="UP000321039">
    <property type="component" value="Unassembled WGS sequence"/>
</dbReference>
<accession>A0A5C9A6R6</accession>
<evidence type="ECO:0000313" key="1">
    <source>
        <dbReference type="EMBL" id="TXS95769.1"/>
    </source>
</evidence>
<dbReference type="EMBL" id="VRZA01000002">
    <property type="protein sequence ID" value="TXS95769.1"/>
    <property type="molecule type" value="Genomic_DNA"/>
</dbReference>
<protein>
    <submittedName>
        <fullName evidence="1">Uncharacterized protein</fullName>
    </submittedName>
</protein>
<evidence type="ECO:0000313" key="2">
    <source>
        <dbReference type="Proteomes" id="UP000321039"/>
    </source>
</evidence>
<dbReference type="RefSeq" id="WP_148067777.1">
    <property type="nucleotide sequence ID" value="NZ_VRZA01000002.1"/>
</dbReference>
<dbReference type="InterPro" id="IPR046525">
    <property type="entry name" value="DUF6702"/>
</dbReference>
<sequence>MIGDAFPPAASRQRAGRTALIWGLWLALVAVPAWPHPWHTSFAEIDWAADGATLEVALRVLPEDLETALTWRSGEAVVLVDTPEVRTLVLAYLAEHFFLRSESGQTLHPDELVGMDLAYDASWLYFTLPAPPEQRLYLHDSLLMDVDSSQTNRAQPLWAAPADTLLFTPAQPELLLWQGH</sequence>
<dbReference type="Pfam" id="PF20420">
    <property type="entry name" value="DUF6702"/>
    <property type="match status" value="1"/>
</dbReference>
<organism evidence="1 2">
    <name type="scientific">Parahaliea maris</name>
    <dbReference type="NCBI Taxonomy" id="2716870"/>
    <lineage>
        <taxon>Bacteria</taxon>
        <taxon>Pseudomonadati</taxon>
        <taxon>Pseudomonadota</taxon>
        <taxon>Gammaproteobacteria</taxon>
        <taxon>Cellvibrionales</taxon>
        <taxon>Halieaceae</taxon>
        <taxon>Parahaliea</taxon>
    </lineage>
</organism>
<gene>
    <name evidence="1" type="ORF">FV139_07850</name>
</gene>